<accession>A0A918CYW8</accession>
<evidence type="ECO:0000313" key="2">
    <source>
        <dbReference type="Proteomes" id="UP000600365"/>
    </source>
</evidence>
<comment type="caution">
    <text evidence="1">The sequence shown here is derived from an EMBL/GenBank/DDBJ whole genome shotgun (WGS) entry which is preliminary data.</text>
</comment>
<organism evidence="1 2">
    <name type="scientific">Streptomyces albiflavescens</name>
    <dbReference type="NCBI Taxonomy" id="1623582"/>
    <lineage>
        <taxon>Bacteria</taxon>
        <taxon>Bacillati</taxon>
        <taxon>Actinomycetota</taxon>
        <taxon>Actinomycetes</taxon>
        <taxon>Kitasatosporales</taxon>
        <taxon>Streptomycetaceae</taxon>
        <taxon>Streptomyces</taxon>
    </lineage>
</organism>
<dbReference type="AlphaFoldDB" id="A0A918CYW8"/>
<reference evidence="1 2" key="1">
    <citation type="journal article" date="2014" name="Int. J. Syst. Evol. Microbiol.">
        <title>Complete genome sequence of Corynebacterium casei LMG S-19264T (=DSM 44701T), isolated from a smear-ripened cheese.</title>
        <authorList>
            <consortium name="US DOE Joint Genome Institute (JGI-PGF)"/>
            <person name="Walter F."/>
            <person name="Albersmeier A."/>
            <person name="Kalinowski J."/>
            <person name="Ruckert C."/>
        </authorList>
    </citation>
    <scope>NUCLEOTIDE SEQUENCE [LARGE SCALE GENOMIC DNA]</scope>
    <source>
        <strain evidence="1 2">CGMCC 4.7111</strain>
    </source>
</reference>
<sequence>MIPMAQYKSARAEAEHTAALLRAALIRAGIPGNDAVRVCALVSGKGRAYVEVGTFPLSSVVKLLNALPLALVTDDHEDGPTLPAEAFG</sequence>
<evidence type="ECO:0000313" key="1">
    <source>
        <dbReference type="EMBL" id="GGN49950.1"/>
    </source>
</evidence>
<proteinExistence type="predicted"/>
<gene>
    <name evidence="1" type="ORF">GCM10011579_004220</name>
</gene>
<dbReference type="EMBL" id="BMMM01000001">
    <property type="protein sequence ID" value="GGN49950.1"/>
    <property type="molecule type" value="Genomic_DNA"/>
</dbReference>
<keyword evidence="2" id="KW-1185">Reference proteome</keyword>
<name>A0A918CYW8_9ACTN</name>
<dbReference type="Proteomes" id="UP000600365">
    <property type="component" value="Unassembled WGS sequence"/>
</dbReference>
<protein>
    <submittedName>
        <fullName evidence="1">Uncharacterized protein</fullName>
    </submittedName>
</protein>